<evidence type="ECO:0000256" key="1">
    <source>
        <dbReference type="SAM" id="MobiDB-lite"/>
    </source>
</evidence>
<proteinExistence type="predicted"/>
<feature type="region of interest" description="Disordered" evidence="1">
    <location>
        <begin position="24"/>
        <end position="58"/>
    </location>
</feature>
<dbReference type="EMBL" id="JBBNAE010000002">
    <property type="protein sequence ID" value="KAK9144593.1"/>
    <property type="molecule type" value="Genomic_DNA"/>
</dbReference>
<name>A0AAP0PH25_9MAGN</name>
<reference evidence="2 3" key="1">
    <citation type="submission" date="2024-01" db="EMBL/GenBank/DDBJ databases">
        <title>Genome assemblies of Stephania.</title>
        <authorList>
            <person name="Yang L."/>
        </authorList>
    </citation>
    <scope>NUCLEOTIDE SEQUENCE [LARGE SCALE GENOMIC DNA]</scope>
    <source>
        <strain evidence="2">QJT</strain>
        <tissue evidence="2">Leaf</tissue>
    </source>
</reference>
<dbReference type="AlphaFoldDB" id="A0AAP0PH25"/>
<evidence type="ECO:0000313" key="2">
    <source>
        <dbReference type="EMBL" id="KAK9144593.1"/>
    </source>
</evidence>
<evidence type="ECO:0000313" key="3">
    <source>
        <dbReference type="Proteomes" id="UP001417504"/>
    </source>
</evidence>
<comment type="caution">
    <text evidence="2">The sequence shown here is derived from an EMBL/GenBank/DDBJ whole genome shotgun (WGS) entry which is preliminary data.</text>
</comment>
<feature type="compositionally biased region" description="Basic and acidic residues" evidence="1">
    <location>
        <begin position="33"/>
        <end position="42"/>
    </location>
</feature>
<organism evidence="2 3">
    <name type="scientific">Stephania japonica</name>
    <dbReference type="NCBI Taxonomy" id="461633"/>
    <lineage>
        <taxon>Eukaryota</taxon>
        <taxon>Viridiplantae</taxon>
        <taxon>Streptophyta</taxon>
        <taxon>Embryophyta</taxon>
        <taxon>Tracheophyta</taxon>
        <taxon>Spermatophyta</taxon>
        <taxon>Magnoliopsida</taxon>
        <taxon>Ranunculales</taxon>
        <taxon>Menispermaceae</taxon>
        <taxon>Menispermoideae</taxon>
        <taxon>Cissampelideae</taxon>
        <taxon>Stephania</taxon>
    </lineage>
</organism>
<gene>
    <name evidence="2" type="ORF">Sjap_004496</name>
</gene>
<protein>
    <submittedName>
        <fullName evidence="2">Uncharacterized protein</fullName>
    </submittedName>
</protein>
<keyword evidence="3" id="KW-1185">Reference proteome</keyword>
<accession>A0AAP0PH25</accession>
<sequence>MRVKWTFPSLNRLSFFINRKYEEKKTEKKKKIEKREREERRGEKQRRGRRRGGELEESRRSRYIWGDNLICRVLLELDRGYWSAN</sequence>
<dbReference type="Proteomes" id="UP001417504">
    <property type="component" value="Unassembled WGS sequence"/>
</dbReference>